<dbReference type="InterPro" id="IPR051178">
    <property type="entry name" value="TfdA_dioxygenase"/>
</dbReference>
<reference evidence="7" key="1">
    <citation type="submission" date="2022-03" db="EMBL/GenBank/DDBJ databases">
        <authorList>
            <person name="Martin C."/>
        </authorList>
    </citation>
    <scope>NUCLEOTIDE SEQUENCE</scope>
</reference>
<keyword evidence="3" id="KW-0223">Dioxygenase</keyword>
<evidence type="ECO:0000256" key="1">
    <source>
        <dbReference type="ARBA" id="ARBA00005896"/>
    </source>
</evidence>
<evidence type="ECO:0000256" key="5">
    <source>
        <dbReference type="ARBA" id="ARBA00023004"/>
    </source>
</evidence>
<dbReference type="PANTHER" id="PTHR43779">
    <property type="entry name" value="DIOXYGENASE RV0097-RELATED"/>
    <property type="match status" value="1"/>
</dbReference>
<dbReference type="GO" id="GO:0051213">
    <property type="term" value="F:dioxygenase activity"/>
    <property type="evidence" value="ECO:0007669"/>
    <property type="project" value="UniProtKB-KW"/>
</dbReference>
<evidence type="ECO:0000313" key="8">
    <source>
        <dbReference type="Proteomes" id="UP000749559"/>
    </source>
</evidence>
<accession>A0A8S4MU95</accession>
<keyword evidence="5" id="KW-0408">Iron</keyword>
<evidence type="ECO:0000256" key="4">
    <source>
        <dbReference type="ARBA" id="ARBA00023002"/>
    </source>
</evidence>
<sequence length="287" mass="32973">WTKLNSTSGKIYISFLMKFLVNSKFYVNQALIFNVLSIIRNMSSYSIKPYQGTVSGQRHVEISKWFGELESTFYKHHKSPHPDVFRVSNNEAEGCTNVGRTGWHIDGSFQEAPFAYSLYHMVSIPKSGDTVFIPLNELLKNLSKEQFARWDRLWMVSDRRGQLYHPLVYSHPSTGELTMCVHLGMTDAFIWDYGTEKQKITNFQETLEILKEIKKEFATNQKHLQYSHKWEPGDFIISDNLALGHEASEQTQFPVSEVGLRVLHRTTVKGTVIPAKSNVCHSKGDMC</sequence>
<dbReference type="GO" id="GO:0046872">
    <property type="term" value="F:metal ion binding"/>
    <property type="evidence" value="ECO:0007669"/>
    <property type="project" value="UniProtKB-KW"/>
</dbReference>
<name>A0A8S4MU95_OWEFU</name>
<comment type="similarity">
    <text evidence="1">Belongs to the TfdA dioxygenase family.</text>
</comment>
<dbReference type="InterPro" id="IPR003819">
    <property type="entry name" value="TauD/TfdA-like"/>
</dbReference>
<feature type="domain" description="TauD/TfdA-like" evidence="6">
    <location>
        <begin position="55"/>
        <end position="249"/>
    </location>
</feature>
<organism evidence="7 8">
    <name type="scientific">Owenia fusiformis</name>
    <name type="common">Polychaete worm</name>
    <dbReference type="NCBI Taxonomy" id="6347"/>
    <lineage>
        <taxon>Eukaryota</taxon>
        <taxon>Metazoa</taxon>
        <taxon>Spiralia</taxon>
        <taxon>Lophotrochozoa</taxon>
        <taxon>Annelida</taxon>
        <taxon>Polychaeta</taxon>
        <taxon>Sedentaria</taxon>
        <taxon>Canalipalpata</taxon>
        <taxon>Sabellida</taxon>
        <taxon>Oweniida</taxon>
        <taxon>Oweniidae</taxon>
        <taxon>Owenia</taxon>
    </lineage>
</organism>
<dbReference type="OrthoDB" id="10257314at2759"/>
<dbReference type="InterPro" id="IPR042098">
    <property type="entry name" value="TauD-like_sf"/>
</dbReference>
<comment type="caution">
    <text evidence="7">The sequence shown here is derived from an EMBL/GenBank/DDBJ whole genome shotgun (WGS) entry which is preliminary data.</text>
</comment>
<keyword evidence="8" id="KW-1185">Reference proteome</keyword>
<gene>
    <name evidence="7" type="ORF">OFUS_LOCUS169</name>
</gene>
<dbReference type="PANTHER" id="PTHR43779:SF3">
    <property type="entry name" value="(3R)-3-[(CARBOXYMETHYL)AMINO]FATTY ACID OXYGENASE_DECARBOXYLASE"/>
    <property type="match status" value="1"/>
</dbReference>
<protein>
    <recommendedName>
        <fullName evidence="6">TauD/TfdA-like domain-containing protein</fullName>
    </recommendedName>
</protein>
<keyword evidence="2" id="KW-0479">Metal-binding</keyword>
<feature type="non-terminal residue" evidence="7">
    <location>
        <position position="287"/>
    </location>
</feature>
<dbReference type="AlphaFoldDB" id="A0A8S4MU95"/>
<dbReference type="Pfam" id="PF02668">
    <property type="entry name" value="TauD"/>
    <property type="match status" value="1"/>
</dbReference>
<evidence type="ECO:0000256" key="2">
    <source>
        <dbReference type="ARBA" id="ARBA00022723"/>
    </source>
</evidence>
<evidence type="ECO:0000256" key="3">
    <source>
        <dbReference type="ARBA" id="ARBA00022964"/>
    </source>
</evidence>
<dbReference type="SUPFAM" id="SSF51197">
    <property type="entry name" value="Clavaminate synthase-like"/>
    <property type="match status" value="1"/>
</dbReference>
<proteinExistence type="inferred from homology"/>
<dbReference type="EMBL" id="CAIIXF020000001">
    <property type="protein sequence ID" value="CAH1772400.1"/>
    <property type="molecule type" value="Genomic_DNA"/>
</dbReference>
<evidence type="ECO:0000313" key="7">
    <source>
        <dbReference type="EMBL" id="CAH1772400.1"/>
    </source>
</evidence>
<keyword evidence="4" id="KW-0560">Oxidoreductase</keyword>
<evidence type="ECO:0000259" key="6">
    <source>
        <dbReference type="Pfam" id="PF02668"/>
    </source>
</evidence>
<dbReference type="Proteomes" id="UP000749559">
    <property type="component" value="Unassembled WGS sequence"/>
</dbReference>
<dbReference type="Gene3D" id="3.60.130.10">
    <property type="entry name" value="Clavaminate synthase-like"/>
    <property type="match status" value="1"/>
</dbReference>